<proteinExistence type="predicted"/>
<organism evidence="3 4">
    <name type="scientific">Cellulomonas xiejunii</name>
    <dbReference type="NCBI Taxonomy" id="2968083"/>
    <lineage>
        <taxon>Bacteria</taxon>
        <taxon>Bacillati</taxon>
        <taxon>Actinomycetota</taxon>
        <taxon>Actinomycetes</taxon>
        <taxon>Micrococcales</taxon>
        <taxon>Cellulomonadaceae</taxon>
        <taxon>Cellulomonas</taxon>
    </lineage>
</organism>
<feature type="transmembrane region" description="Helical" evidence="2">
    <location>
        <begin position="7"/>
        <end position="23"/>
    </location>
</feature>
<feature type="region of interest" description="Disordered" evidence="1">
    <location>
        <begin position="45"/>
        <end position="84"/>
    </location>
</feature>
<keyword evidence="2" id="KW-0472">Membrane</keyword>
<evidence type="ECO:0000256" key="2">
    <source>
        <dbReference type="SAM" id="Phobius"/>
    </source>
</evidence>
<name>A0ABY5KMN3_9CELL</name>
<evidence type="ECO:0000256" key="1">
    <source>
        <dbReference type="SAM" id="MobiDB-lite"/>
    </source>
</evidence>
<keyword evidence="2" id="KW-1133">Transmembrane helix</keyword>
<accession>A0ABY5KMN3</accession>
<dbReference type="EMBL" id="CP101987">
    <property type="protein sequence ID" value="UUI71615.1"/>
    <property type="molecule type" value="Genomic_DNA"/>
</dbReference>
<sequence>MKKYAPIIAIIGLAALAWVAYLVTDNVLVAAFLATLAVVVWGFSPSGLGRAPGRKPEVSPAELKQYRRDHPGSTIGDAIDHARR</sequence>
<dbReference type="Proteomes" id="UP001316384">
    <property type="component" value="Chromosome"/>
</dbReference>
<feature type="transmembrane region" description="Helical" evidence="2">
    <location>
        <begin position="29"/>
        <end position="48"/>
    </location>
</feature>
<evidence type="ECO:0000313" key="3">
    <source>
        <dbReference type="EMBL" id="UUI71615.1"/>
    </source>
</evidence>
<keyword evidence="4" id="KW-1185">Reference proteome</keyword>
<protein>
    <submittedName>
        <fullName evidence="3">Uncharacterized protein</fullName>
    </submittedName>
</protein>
<keyword evidence="2" id="KW-0812">Transmembrane</keyword>
<evidence type="ECO:0000313" key="4">
    <source>
        <dbReference type="Proteomes" id="UP001316384"/>
    </source>
</evidence>
<gene>
    <name evidence="3" type="ORF">NP048_17775</name>
</gene>
<dbReference type="RefSeq" id="WP_227578793.1">
    <property type="nucleotide sequence ID" value="NZ_CP101987.1"/>
</dbReference>
<reference evidence="3 4" key="1">
    <citation type="submission" date="2022-07" db="EMBL/GenBank/DDBJ databases">
        <title>Novel species in genus cellulomonas.</title>
        <authorList>
            <person name="Ye L."/>
        </authorList>
    </citation>
    <scope>NUCLEOTIDE SEQUENCE [LARGE SCALE GENOMIC DNA]</scope>
    <source>
        <strain evidence="4">zg-B89</strain>
    </source>
</reference>